<feature type="region of interest" description="Disordered" evidence="1">
    <location>
        <begin position="1"/>
        <end position="23"/>
    </location>
</feature>
<feature type="compositionally biased region" description="Polar residues" evidence="1">
    <location>
        <begin position="1"/>
        <end position="10"/>
    </location>
</feature>
<protein>
    <submittedName>
        <fullName evidence="2">Uncharacterized protein</fullName>
    </submittedName>
</protein>
<dbReference type="EMBL" id="BLBC01000024">
    <property type="protein sequence ID" value="GET47106.1"/>
    <property type="molecule type" value="Genomic_DNA"/>
</dbReference>
<evidence type="ECO:0000256" key="1">
    <source>
        <dbReference type="SAM" id="MobiDB-lite"/>
    </source>
</evidence>
<reference evidence="3" key="1">
    <citation type="journal article" date="2020" name="Int. J. Syst. Evol. Microbiol.">
        <title>Capnocytophaga felis sp. nov. isolated from the feline oral cavity.</title>
        <authorList>
            <person name="Suzuki M."/>
            <person name="Umeda K."/>
            <person name="Kimura M."/>
            <person name="Imaoka K."/>
            <person name="Morikawa S."/>
            <person name="Maeda K."/>
        </authorList>
    </citation>
    <scope>NUCLEOTIDE SEQUENCE [LARGE SCALE GENOMIC DNA]</scope>
    <source>
        <strain evidence="3">KC07070</strain>
    </source>
</reference>
<comment type="caution">
    <text evidence="2">The sequence shown here is derived from an EMBL/GenBank/DDBJ whole genome shotgun (WGS) entry which is preliminary data.</text>
</comment>
<gene>
    <name evidence="2" type="ORF">RCZ01_24080</name>
</gene>
<proteinExistence type="predicted"/>
<keyword evidence="3" id="KW-1185">Reference proteome</keyword>
<evidence type="ECO:0000313" key="3">
    <source>
        <dbReference type="Proteomes" id="UP000398217"/>
    </source>
</evidence>
<dbReference type="AlphaFoldDB" id="A0A5M4BDD8"/>
<dbReference type="Proteomes" id="UP000398217">
    <property type="component" value="Unassembled WGS sequence"/>
</dbReference>
<accession>A0A5M4BDD8</accession>
<sequence length="73" mass="8979">MYDLSKSPNLPNRIESPIQQMQRDKTYVTPRYNEFDMHRLREQMEETNIIKKLIKGNDKKEDFPQFRQGYKDR</sequence>
<evidence type="ECO:0000313" key="2">
    <source>
        <dbReference type="EMBL" id="GET47106.1"/>
    </source>
</evidence>
<organism evidence="2 3">
    <name type="scientific">Capnocytophaga felis</name>
    <dbReference type="NCBI Taxonomy" id="2267611"/>
    <lineage>
        <taxon>Bacteria</taxon>
        <taxon>Pseudomonadati</taxon>
        <taxon>Bacteroidota</taxon>
        <taxon>Flavobacteriia</taxon>
        <taxon>Flavobacteriales</taxon>
        <taxon>Flavobacteriaceae</taxon>
        <taxon>Capnocytophaga</taxon>
    </lineage>
</organism>
<name>A0A5M4BDD8_9FLAO</name>